<keyword evidence="9" id="KW-1185">Reference proteome</keyword>
<organism evidence="8 9">
    <name type="scientific">Marinobacterium zhoushanense</name>
    <dbReference type="NCBI Taxonomy" id="1679163"/>
    <lineage>
        <taxon>Bacteria</taxon>
        <taxon>Pseudomonadati</taxon>
        <taxon>Pseudomonadota</taxon>
        <taxon>Gammaproteobacteria</taxon>
        <taxon>Oceanospirillales</taxon>
        <taxon>Oceanospirillaceae</taxon>
        <taxon>Marinobacterium</taxon>
    </lineage>
</organism>
<evidence type="ECO:0000313" key="8">
    <source>
        <dbReference type="EMBL" id="GGB98149.1"/>
    </source>
</evidence>
<evidence type="ECO:0000256" key="6">
    <source>
        <dbReference type="SAM" id="Phobius"/>
    </source>
</evidence>
<sequence>MKTTTAAPATVKVWDPLVRVFHWSLVLSFAIAWISADEWQSLHESCGYIVIGLVLIRILWGLIGSRYARFAQFVRHPRIVIDYLQDIRHAREARHIGHNPAGGMMVVVLLGTLTLLCVSGWLGTTDRFWGEEWVEELHELIGNLVLLLVGLHLAGVLLASLRHRESLVRAMLTGRKRAPQPEDID</sequence>
<feature type="transmembrane region" description="Helical" evidence="6">
    <location>
        <begin position="141"/>
        <end position="161"/>
    </location>
</feature>
<protein>
    <submittedName>
        <fullName evidence="8">Cytochrome b561</fullName>
    </submittedName>
</protein>
<feature type="transmembrane region" description="Helical" evidence="6">
    <location>
        <begin position="20"/>
        <end position="36"/>
    </location>
</feature>
<dbReference type="EMBL" id="BMIJ01000005">
    <property type="protein sequence ID" value="GGB98149.1"/>
    <property type="molecule type" value="Genomic_DNA"/>
</dbReference>
<evidence type="ECO:0000256" key="1">
    <source>
        <dbReference type="ARBA" id="ARBA00004651"/>
    </source>
</evidence>
<evidence type="ECO:0000256" key="5">
    <source>
        <dbReference type="ARBA" id="ARBA00023136"/>
    </source>
</evidence>
<dbReference type="RefSeq" id="WP_188748872.1">
    <property type="nucleotide sequence ID" value="NZ_BMIJ01000005.1"/>
</dbReference>
<dbReference type="PANTHER" id="PTHR30485">
    <property type="entry name" value="NI/FE-HYDROGENASE 1 B-TYPE CYTOCHROME SUBUNIT"/>
    <property type="match status" value="1"/>
</dbReference>
<dbReference type="SUPFAM" id="SSF81342">
    <property type="entry name" value="Transmembrane di-heme cytochromes"/>
    <property type="match status" value="1"/>
</dbReference>
<gene>
    <name evidence="8" type="ORF">GCM10011352_25310</name>
</gene>
<dbReference type="PANTHER" id="PTHR30485:SF2">
    <property type="entry name" value="BLL0597 PROTEIN"/>
    <property type="match status" value="1"/>
</dbReference>
<comment type="caution">
    <text evidence="8">The sequence shown here is derived from an EMBL/GenBank/DDBJ whole genome shotgun (WGS) entry which is preliminary data.</text>
</comment>
<evidence type="ECO:0000313" key="9">
    <source>
        <dbReference type="Proteomes" id="UP000629025"/>
    </source>
</evidence>
<accession>A0ABQ1KG38</accession>
<dbReference type="Proteomes" id="UP000629025">
    <property type="component" value="Unassembled WGS sequence"/>
</dbReference>
<comment type="subcellular location">
    <subcellularLocation>
        <location evidence="1">Cell membrane</location>
        <topology evidence="1">Multi-pass membrane protein</topology>
    </subcellularLocation>
</comment>
<dbReference type="InterPro" id="IPR016174">
    <property type="entry name" value="Di-haem_cyt_TM"/>
</dbReference>
<feature type="transmembrane region" description="Helical" evidence="6">
    <location>
        <begin position="101"/>
        <end position="121"/>
    </location>
</feature>
<feature type="transmembrane region" description="Helical" evidence="6">
    <location>
        <begin position="48"/>
        <end position="68"/>
    </location>
</feature>
<keyword evidence="3 6" id="KW-0812">Transmembrane</keyword>
<evidence type="ECO:0000256" key="2">
    <source>
        <dbReference type="ARBA" id="ARBA00022475"/>
    </source>
</evidence>
<feature type="domain" description="Cytochrome b561 bacterial/Ni-hydrogenase" evidence="7">
    <location>
        <begin position="13"/>
        <end position="174"/>
    </location>
</feature>
<dbReference type="Pfam" id="PF01292">
    <property type="entry name" value="Ni_hydr_CYTB"/>
    <property type="match status" value="1"/>
</dbReference>
<evidence type="ECO:0000256" key="3">
    <source>
        <dbReference type="ARBA" id="ARBA00022692"/>
    </source>
</evidence>
<evidence type="ECO:0000259" key="7">
    <source>
        <dbReference type="Pfam" id="PF01292"/>
    </source>
</evidence>
<keyword evidence="2" id="KW-1003">Cell membrane</keyword>
<dbReference type="InterPro" id="IPR051542">
    <property type="entry name" value="Hydrogenase_cytochrome"/>
</dbReference>
<dbReference type="Gene3D" id="1.20.950.20">
    <property type="entry name" value="Transmembrane di-heme cytochromes, Chain C"/>
    <property type="match status" value="1"/>
</dbReference>
<proteinExistence type="predicted"/>
<reference evidence="9" key="1">
    <citation type="journal article" date="2019" name="Int. J. Syst. Evol. Microbiol.">
        <title>The Global Catalogue of Microorganisms (GCM) 10K type strain sequencing project: providing services to taxonomists for standard genome sequencing and annotation.</title>
        <authorList>
            <consortium name="The Broad Institute Genomics Platform"/>
            <consortium name="The Broad Institute Genome Sequencing Center for Infectious Disease"/>
            <person name="Wu L."/>
            <person name="Ma J."/>
        </authorList>
    </citation>
    <scope>NUCLEOTIDE SEQUENCE [LARGE SCALE GENOMIC DNA]</scope>
    <source>
        <strain evidence="9">CGMCC 1.15341</strain>
    </source>
</reference>
<keyword evidence="5 6" id="KW-0472">Membrane</keyword>
<dbReference type="InterPro" id="IPR011577">
    <property type="entry name" value="Cyt_b561_bac/Ni-Hgenase"/>
</dbReference>
<name>A0ABQ1KG38_9GAMM</name>
<keyword evidence="4 6" id="KW-1133">Transmembrane helix</keyword>
<evidence type="ECO:0000256" key="4">
    <source>
        <dbReference type="ARBA" id="ARBA00022989"/>
    </source>
</evidence>